<name>A0A7W9B592_9SPHN</name>
<gene>
    <name evidence="2" type="ORF">FHR21_001458</name>
</gene>
<evidence type="ECO:0000256" key="1">
    <source>
        <dbReference type="SAM" id="SignalP"/>
    </source>
</evidence>
<organism evidence="2 3">
    <name type="scientific">Sphingopyxis panaciterrulae</name>
    <dbReference type="NCBI Taxonomy" id="462372"/>
    <lineage>
        <taxon>Bacteria</taxon>
        <taxon>Pseudomonadati</taxon>
        <taxon>Pseudomonadota</taxon>
        <taxon>Alphaproteobacteria</taxon>
        <taxon>Sphingomonadales</taxon>
        <taxon>Sphingomonadaceae</taxon>
        <taxon>Sphingopyxis</taxon>
    </lineage>
</organism>
<proteinExistence type="predicted"/>
<feature type="chain" id="PRO_5031160837" evidence="1">
    <location>
        <begin position="30"/>
        <end position="207"/>
    </location>
</feature>
<sequence length="207" mass="21797">MRGFTLPLPKACALLLLLGGFGNAATASAADAGLSALGAGYTAHDAPLGDPTELRIDLRGEVPARCRMASPPVLGQRLDFNRAGDVEARFGLDCNAPFLLRVRSNEGAFAAEQMREGIADRIAYDVAIDVNTDAGPNALGWCGADQLTDQPHGRCVFGTGDGWSSGDATAINRTGTMRLRWNAPGEGDEPVLGRYRDTIVVELAVRA</sequence>
<evidence type="ECO:0000313" key="3">
    <source>
        <dbReference type="Proteomes" id="UP000537161"/>
    </source>
</evidence>
<dbReference type="EMBL" id="JACIJH010000003">
    <property type="protein sequence ID" value="MBB5706114.1"/>
    <property type="molecule type" value="Genomic_DNA"/>
</dbReference>
<reference evidence="2 3" key="1">
    <citation type="submission" date="2020-08" db="EMBL/GenBank/DDBJ databases">
        <title>Genomic Encyclopedia of Type Strains, Phase IV (KMG-IV): sequencing the most valuable type-strain genomes for metagenomic binning, comparative biology and taxonomic classification.</title>
        <authorList>
            <person name="Goeker M."/>
        </authorList>
    </citation>
    <scope>NUCLEOTIDE SEQUENCE [LARGE SCALE GENOMIC DNA]</scope>
    <source>
        <strain evidence="2 3">DSM 27163</strain>
    </source>
</reference>
<feature type="signal peptide" evidence="1">
    <location>
        <begin position="1"/>
        <end position="29"/>
    </location>
</feature>
<dbReference type="Proteomes" id="UP000537161">
    <property type="component" value="Unassembled WGS sequence"/>
</dbReference>
<evidence type="ECO:0000313" key="2">
    <source>
        <dbReference type="EMBL" id="MBB5706114.1"/>
    </source>
</evidence>
<accession>A0A7W9B592</accession>
<dbReference type="AlphaFoldDB" id="A0A7W9B592"/>
<keyword evidence="3" id="KW-1185">Reference proteome</keyword>
<comment type="caution">
    <text evidence="2">The sequence shown here is derived from an EMBL/GenBank/DDBJ whole genome shotgun (WGS) entry which is preliminary data.</text>
</comment>
<dbReference type="RefSeq" id="WP_184096754.1">
    <property type="nucleotide sequence ID" value="NZ_JACIJH010000003.1"/>
</dbReference>
<keyword evidence="1" id="KW-0732">Signal</keyword>
<protein>
    <submittedName>
        <fullName evidence="2">Uncharacterized protein</fullName>
    </submittedName>
</protein>